<dbReference type="Proteomes" id="UP001320706">
    <property type="component" value="Unassembled WGS sequence"/>
</dbReference>
<dbReference type="EMBL" id="JAMKPW020000022">
    <property type="protein sequence ID" value="KAK8206721.1"/>
    <property type="molecule type" value="Genomic_DNA"/>
</dbReference>
<reference evidence="1" key="1">
    <citation type="submission" date="2024-02" db="EMBL/GenBank/DDBJ databases">
        <title>Metagenome Assembled Genome of Zalaria obscura JY119.</title>
        <authorList>
            <person name="Vighnesh L."/>
            <person name="Jagadeeshwari U."/>
            <person name="Venkata Ramana C."/>
            <person name="Sasikala C."/>
        </authorList>
    </citation>
    <scope>NUCLEOTIDE SEQUENCE</scope>
    <source>
        <strain evidence="1">JY119</strain>
    </source>
</reference>
<proteinExistence type="predicted"/>
<sequence length="107" mass="11768">MRLASVSSELALQRPLSKGTWKHEIARSICTTAKVASSHDKGTHLMTTLNAYSPGIPVDAVHIDIVHNPVNGNSSREMQLDPISSYYCTLTFQTFFPSSVPRDGRSH</sequence>
<evidence type="ECO:0000313" key="2">
    <source>
        <dbReference type="Proteomes" id="UP001320706"/>
    </source>
</evidence>
<name>A0ACC3SD80_9PEZI</name>
<organism evidence="1 2">
    <name type="scientific">Zalaria obscura</name>
    <dbReference type="NCBI Taxonomy" id="2024903"/>
    <lineage>
        <taxon>Eukaryota</taxon>
        <taxon>Fungi</taxon>
        <taxon>Dikarya</taxon>
        <taxon>Ascomycota</taxon>
        <taxon>Pezizomycotina</taxon>
        <taxon>Dothideomycetes</taxon>
        <taxon>Dothideomycetidae</taxon>
        <taxon>Dothideales</taxon>
        <taxon>Zalariaceae</taxon>
        <taxon>Zalaria</taxon>
    </lineage>
</organism>
<evidence type="ECO:0000313" key="1">
    <source>
        <dbReference type="EMBL" id="KAK8206721.1"/>
    </source>
</evidence>
<keyword evidence="2" id="KW-1185">Reference proteome</keyword>
<protein>
    <submittedName>
        <fullName evidence="1">Uncharacterized protein</fullName>
    </submittedName>
</protein>
<comment type="caution">
    <text evidence="1">The sequence shown here is derived from an EMBL/GenBank/DDBJ whole genome shotgun (WGS) entry which is preliminary data.</text>
</comment>
<gene>
    <name evidence="1" type="ORF">M8818_004555</name>
</gene>
<accession>A0ACC3SD80</accession>